<keyword evidence="2" id="KW-0812">Transmembrane</keyword>
<evidence type="ECO:0000313" key="4">
    <source>
        <dbReference type="Proteomes" id="UP000646776"/>
    </source>
</evidence>
<feature type="region of interest" description="Disordered" evidence="1">
    <location>
        <begin position="63"/>
        <end position="120"/>
    </location>
</feature>
<dbReference type="EMBL" id="BMSA01000025">
    <property type="protein sequence ID" value="GGT80339.1"/>
    <property type="molecule type" value="Genomic_DNA"/>
</dbReference>
<gene>
    <name evidence="3" type="ORF">GCM10010226_68700</name>
</gene>
<proteinExistence type="predicted"/>
<feature type="transmembrane region" description="Helical" evidence="2">
    <location>
        <begin position="9"/>
        <end position="28"/>
    </location>
</feature>
<dbReference type="RefSeq" id="WP_229870862.1">
    <property type="nucleotide sequence ID" value="NZ_BMSA01000025.1"/>
</dbReference>
<dbReference type="Proteomes" id="UP000646776">
    <property type="component" value="Unassembled WGS sequence"/>
</dbReference>
<keyword evidence="2" id="KW-1133">Transmembrane helix</keyword>
<dbReference type="AlphaFoldDB" id="A0A918HMC2"/>
<protein>
    <submittedName>
        <fullName evidence="3">Uncharacterized protein</fullName>
    </submittedName>
</protein>
<keyword evidence="4" id="KW-1185">Reference proteome</keyword>
<evidence type="ECO:0000313" key="3">
    <source>
        <dbReference type="EMBL" id="GGT80339.1"/>
    </source>
</evidence>
<comment type="caution">
    <text evidence="3">The sequence shown here is derived from an EMBL/GenBank/DDBJ whole genome shotgun (WGS) entry which is preliminary data.</text>
</comment>
<evidence type="ECO:0000256" key="1">
    <source>
        <dbReference type="SAM" id="MobiDB-lite"/>
    </source>
</evidence>
<reference evidence="3" key="2">
    <citation type="submission" date="2020-09" db="EMBL/GenBank/DDBJ databases">
        <authorList>
            <person name="Sun Q."/>
            <person name="Ohkuma M."/>
        </authorList>
    </citation>
    <scope>NUCLEOTIDE SEQUENCE</scope>
    <source>
        <strain evidence="3">JCM 4125</strain>
    </source>
</reference>
<feature type="compositionally biased region" description="Low complexity" evidence="1">
    <location>
        <begin position="93"/>
        <end position="105"/>
    </location>
</feature>
<reference evidence="3" key="1">
    <citation type="journal article" date="2014" name="Int. J. Syst. Evol. Microbiol.">
        <title>Complete genome sequence of Corynebacterium casei LMG S-19264T (=DSM 44701T), isolated from a smear-ripened cheese.</title>
        <authorList>
            <consortium name="US DOE Joint Genome Institute (JGI-PGF)"/>
            <person name="Walter F."/>
            <person name="Albersmeier A."/>
            <person name="Kalinowski J."/>
            <person name="Ruckert C."/>
        </authorList>
    </citation>
    <scope>NUCLEOTIDE SEQUENCE</scope>
    <source>
        <strain evidence="3">JCM 4125</strain>
    </source>
</reference>
<feature type="transmembrane region" description="Helical" evidence="2">
    <location>
        <begin position="34"/>
        <end position="55"/>
    </location>
</feature>
<name>A0A918HMC2_9ACTN</name>
<keyword evidence="2" id="KW-0472">Membrane</keyword>
<organism evidence="3 4">
    <name type="scientific">Streptomyces phaeofaciens</name>
    <dbReference type="NCBI Taxonomy" id="68254"/>
    <lineage>
        <taxon>Bacteria</taxon>
        <taxon>Bacillati</taxon>
        <taxon>Actinomycetota</taxon>
        <taxon>Actinomycetes</taxon>
        <taxon>Kitasatosporales</taxon>
        <taxon>Streptomycetaceae</taxon>
        <taxon>Streptomyces</taxon>
    </lineage>
</organism>
<sequence>MALQGWKKVVVIGVALVVVVSTPFLWLLDGPETGQFVGASVQAAAGVLALLWAILRRPEHGPTDTVNFTGDAQTEDGGAAITGIRRPGGDGEGAATAETTGKSTAKGGGSRSVSGIDYSE</sequence>
<accession>A0A918HMC2</accession>
<evidence type="ECO:0000256" key="2">
    <source>
        <dbReference type="SAM" id="Phobius"/>
    </source>
</evidence>